<evidence type="ECO:0000313" key="1">
    <source>
        <dbReference type="EMBL" id="MBB4679361.1"/>
    </source>
</evidence>
<keyword evidence="2" id="KW-1185">Reference proteome</keyword>
<sequence>MSHRARSARRLATLLSARSGVSVSVRYDRELRRYRVVWASGPDQAQMQTFAVTSVAAVPDFTVGELFWHRTPA</sequence>
<comment type="caution">
    <text evidence="1">The sequence shown here is derived from an EMBL/GenBank/DDBJ whole genome shotgun (WGS) entry which is preliminary data.</text>
</comment>
<evidence type="ECO:0000313" key="2">
    <source>
        <dbReference type="Proteomes" id="UP000533598"/>
    </source>
</evidence>
<dbReference type="Proteomes" id="UP000533598">
    <property type="component" value="Unassembled WGS sequence"/>
</dbReference>
<reference evidence="1 2" key="1">
    <citation type="submission" date="2020-08" db="EMBL/GenBank/DDBJ databases">
        <title>Sequencing the genomes of 1000 actinobacteria strains.</title>
        <authorList>
            <person name="Klenk H.-P."/>
        </authorList>
    </citation>
    <scope>NUCLEOTIDE SEQUENCE [LARGE SCALE GENOMIC DNA]</scope>
    <source>
        <strain evidence="1 2">DSM 44230</strain>
    </source>
</reference>
<gene>
    <name evidence="1" type="ORF">HNR67_005479</name>
</gene>
<protein>
    <submittedName>
        <fullName evidence="1">Uncharacterized protein</fullName>
    </submittedName>
</protein>
<organism evidence="1 2">
    <name type="scientific">Crossiella cryophila</name>
    <dbReference type="NCBI Taxonomy" id="43355"/>
    <lineage>
        <taxon>Bacteria</taxon>
        <taxon>Bacillati</taxon>
        <taxon>Actinomycetota</taxon>
        <taxon>Actinomycetes</taxon>
        <taxon>Pseudonocardiales</taxon>
        <taxon>Pseudonocardiaceae</taxon>
        <taxon>Crossiella</taxon>
    </lineage>
</organism>
<dbReference type="AlphaFoldDB" id="A0A7W7CDX3"/>
<accession>A0A7W7CDX3</accession>
<proteinExistence type="predicted"/>
<dbReference type="RefSeq" id="WP_185005120.1">
    <property type="nucleotide sequence ID" value="NZ_BAAAUI010000001.1"/>
</dbReference>
<dbReference type="EMBL" id="JACHMH010000001">
    <property type="protein sequence ID" value="MBB4679361.1"/>
    <property type="molecule type" value="Genomic_DNA"/>
</dbReference>
<name>A0A7W7CDX3_9PSEU</name>